<reference evidence="2" key="1">
    <citation type="journal article" date="2019" name="Int. J. Syst. Evol. Microbiol.">
        <title>The Global Catalogue of Microorganisms (GCM) 10K type strain sequencing project: providing services to taxonomists for standard genome sequencing and annotation.</title>
        <authorList>
            <consortium name="The Broad Institute Genomics Platform"/>
            <consortium name="The Broad Institute Genome Sequencing Center for Infectious Disease"/>
            <person name="Wu L."/>
            <person name="Ma J."/>
        </authorList>
    </citation>
    <scope>NUCLEOTIDE SEQUENCE [LARGE SCALE GENOMIC DNA]</scope>
    <source>
        <strain evidence="2">JCM 32148</strain>
    </source>
</reference>
<organism evidence="1 2">
    <name type="scientific">Micromonospora azadirachtae</name>
    <dbReference type="NCBI Taxonomy" id="1970735"/>
    <lineage>
        <taxon>Bacteria</taxon>
        <taxon>Bacillati</taxon>
        <taxon>Actinomycetota</taxon>
        <taxon>Actinomycetes</taxon>
        <taxon>Micromonosporales</taxon>
        <taxon>Micromonosporaceae</taxon>
        <taxon>Micromonospora</taxon>
    </lineage>
</organism>
<keyword evidence="2" id="KW-1185">Reference proteome</keyword>
<comment type="caution">
    <text evidence="1">The sequence shown here is derived from an EMBL/GenBank/DDBJ whole genome shotgun (WGS) entry which is preliminary data.</text>
</comment>
<dbReference type="EMBL" id="JBHTHM010000054">
    <property type="protein sequence ID" value="MFD0782851.1"/>
    <property type="molecule type" value="Genomic_DNA"/>
</dbReference>
<evidence type="ECO:0000313" key="1">
    <source>
        <dbReference type="EMBL" id="MFD0782851.1"/>
    </source>
</evidence>
<name>A0ABW2ZX14_9ACTN</name>
<gene>
    <name evidence="1" type="ORF">ACFQZ8_02765</name>
</gene>
<accession>A0ABW2ZX14</accession>
<protein>
    <submittedName>
        <fullName evidence="1">Uncharacterized protein</fullName>
    </submittedName>
</protein>
<sequence length="125" mass="12939">MGLLEFGAEAVHDAARSYVQLLQVGVGDWPVRYAAAHGRLRVGGCRFVRLLLLEFGRVLLVDFLQSGAGAADGLGGGGERGVVGGGGVVGVPHLVDQLVEAGEVRVGGRVGGRRPHLDESSPVFL</sequence>
<evidence type="ECO:0000313" key="2">
    <source>
        <dbReference type="Proteomes" id="UP001597053"/>
    </source>
</evidence>
<dbReference type="Proteomes" id="UP001597053">
    <property type="component" value="Unassembled WGS sequence"/>
</dbReference>
<proteinExistence type="predicted"/>